<name>A0A1V9ZYA0_9STRA</name>
<dbReference type="Proteomes" id="UP000243217">
    <property type="component" value="Unassembled WGS sequence"/>
</dbReference>
<organism evidence="1 2">
    <name type="scientific">Thraustotheca clavata</name>
    <dbReference type="NCBI Taxonomy" id="74557"/>
    <lineage>
        <taxon>Eukaryota</taxon>
        <taxon>Sar</taxon>
        <taxon>Stramenopiles</taxon>
        <taxon>Oomycota</taxon>
        <taxon>Saprolegniomycetes</taxon>
        <taxon>Saprolegniales</taxon>
        <taxon>Achlyaceae</taxon>
        <taxon>Thraustotheca</taxon>
    </lineage>
</organism>
<gene>
    <name evidence="1" type="ORF">THRCLA_21273</name>
</gene>
<evidence type="ECO:0000313" key="2">
    <source>
        <dbReference type="Proteomes" id="UP000243217"/>
    </source>
</evidence>
<dbReference type="AlphaFoldDB" id="A0A1V9ZYA0"/>
<reference evidence="1 2" key="1">
    <citation type="journal article" date="2014" name="Genome Biol. Evol.">
        <title>The secreted proteins of Achlya hypogyna and Thraustotheca clavata identify the ancestral oomycete secretome and reveal gene acquisitions by horizontal gene transfer.</title>
        <authorList>
            <person name="Misner I."/>
            <person name="Blouin N."/>
            <person name="Leonard G."/>
            <person name="Richards T.A."/>
            <person name="Lane C.E."/>
        </authorList>
    </citation>
    <scope>NUCLEOTIDE SEQUENCE [LARGE SCALE GENOMIC DNA]</scope>
    <source>
        <strain evidence="1 2">ATCC 34112</strain>
    </source>
</reference>
<comment type="caution">
    <text evidence="1">The sequence shown here is derived from an EMBL/GenBank/DDBJ whole genome shotgun (WGS) entry which is preliminary data.</text>
</comment>
<proteinExistence type="predicted"/>
<feature type="non-terminal residue" evidence="1">
    <location>
        <position position="361"/>
    </location>
</feature>
<protein>
    <submittedName>
        <fullName evidence="1">Crinkler (CRN) family protein</fullName>
    </submittedName>
</protein>
<evidence type="ECO:0000313" key="1">
    <source>
        <dbReference type="EMBL" id="OQS03002.1"/>
    </source>
</evidence>
<dbReference type="EMBL" id="JNBS01001045">
    <property type="protein sequence ID" value="OQS03002.1"/>
    <property type="molecule type" value="Genomic_DNA"/>
</dbReference>
<accession>A0A1V9ZYA0</accession>
<keyword evidence="2" id="KW-1185">Reference proteome</keyword>
<sequence length="361" mass="41569">MPLENEGLATEDAEALKLEDLKDFKEMHSIRSLDHSEHFGEGFKPATERVYVIVGLTGSNIVPNAIENLETINVPEPIHTLMYAMFTKHNRIIEEQIVLIQKQAQIINEIRKKWAKRKYAKFAHSEMTMYKLHEMKSKVLDITDALLSPATKDVVTFEWNDPNDCEKYRKYIDDNISHDFLAILKLCVFNIESRKYLLTALITGTNTQLVGWTDVMVLSDRVLGKGSKPEFFEDSQNLIALDLRSDNFVFSLLTNLMDLWKFFWVYGKENGKAIVKYFFLDDPTDAFEAIKTLLQSPPKERVINFGQVSVKRRKLEHILGSEEDTNGNNEFMDKYLYIARILGPDKGIAYSMAQQLGRSIP</sequence>